<dbReference type="AlphaFoldDB" id="A0A1W6ZYD4"/>
<reference evidence="1 2" key="1">
    <citation type="submission" date="2017-05" db="EMBL/GenBank/DDBJ databases">
        <title>Full genome sequence of Pseudorhodoplanes sinuspersici.</title>
        <authorList>
            <person name="Dastgheib S.M.M."/>
            <person name="Shavandi M."/>
            <person name="Tirandaz H."/>
        </authorList>
    </citation>
    <scope>NUCLEOTIDE SEQUENCE [LARGE SCALE GENOMIC DNA]</scope>
    <source>
        <strain evidence="1 2">RIPI110</strain>
    </source>
</reference>
<evidence type="ECO:0000313" key="1">
    <source>
        <dbReference type="EMBL" id="ARQ02336.1"/>
    </source>
</evidence>
<dbReference type="KEGG" id="psin:CAK95_26950"/>
<name>A0A1W6ZYD4_9HYPH</name>
<gene>
    <name evidence="1" type="ORF">CAK95_26950</name>
</gene>
<protein>
    <recommendedName>
        <fullName evidence="3">Methyltransferase domain-containing protein</fullName>
    </recommendedName>
</protein>
<dbReference type="EMBL" id="CP021112">
    <property type="protein sequence ID" value="ARQ02336.1"/>
    <property type="molecule type" value="Genomic_DNA"/>
</dbReference>
<keyword evidence="2" id="KW-1185">Reference proteome</keyword>
<dbReference type="Gene3D" id="3.40.50.150">
    <property type="entry name" value="Vaccinia Virus protein VP39"/>
    <property type="match status" value="1"/>
</dbReference>
<evidence type="ECO:0008006" key="3">
    <source>
        <dbReference type="Google" id="ProtNLM"/>
    </source>
</evidence>
<proteinExistence type="predicted"/>
<sequence length="501" mass="56800">MLEAPKLDDRYFIKNSYTSRTSVPHFGDRPVADGDVIYQPDAYALAAFLGARYGAKTIIDIGCGSALNLMAMTGFKTIGVDGGANLAFCRQTFPTATWIEADLETALNLRLEESEIKQSVVICADVIEHLVDPRNLLAGLLKISRLTKAIIITTPERDRVRGPNDMGPPADPAHAREWSRQEFEALLSAAGLAPSFCGLTVNNNRDLEKKTILAIADQTSKRQNLRVPERFRPLSIIATYNERDIAPGVVIGLLNDGFDVHVIDNWSEDGTFETLARFDHPGLVLERFPADGPALYFEWKQILRRKTDIAQQHPGRWIIHQDADEIRTSPWSDCSFRKGLYVAECMDFNAVDFTVINFRPIDDRFRDGFNVETVLDHFQFGRRPPRGSQIKAWRQGKVPVELATSGGHEAVFPERRIFPYKFILKHYPLRNQAQALRKVFKERLARFSPAERAIGMHIHYDKWPADHQFFWNKNDLIQFDDIDTRREHVTELIAGIGSVPS</sequence>
<accession>A0A1W6ZYD4</accession>
<dbReference type="InterPro" id="IPR029063">
    <property type="entry name" value="SAM-dependent_MTases_sf"/>
</dbReference>
<organism evidence="1 2">
    <name type="scientific">Pseudorhodoplanes sinuspersici</name>
    <dbReference type="NCBI Taxonomy" id="1235591"/>
    <lineage>
        <taxon>Bacteria</taxon>
        <taxon>Pseudomonadati</taxon>
        <taxon>Pseudomonadota</taxon>
        <taxon>Alphaproteobacteria</taxon>
        <taxon>Hyphomicrobiales</taxon>
        <taxon>Pseudorhodoplanes</taxon>
    </lineage>
</organism>
<evidence type="ECO:0000313" key="2">
    <source>
        <dbReference type="Proteomes" id="UP000194137"/>
    </source>
</evidence>
<dbReference type="Proteomes" id="UP000194137">
    <property type="component" value="Chromosome"/>
</dbReference>
<dbReference type="SUPFAM" id="SSF53335">
    <property type="entry name" value="S-adenosyl-L-methionine-dependent methyltransferases"/>
    <property type="match status" value="1"/>
</dbReference>
<dbReference type="Pfam" id="PF13489">
    <property type="entry name" value="Methyltransf_23"/>
    <property type="match status" value="1"/>
</dbReference>